<evidence type="ECO:0000313" key="3">
    <source>
        <dbReference type="Proteomes" id="UP000233343"/>
    </source>
</evidence>
<feature type="domain" description="YpoC-like" evidence="1">
    <location>
        <begin position="33"/>
        <end position="142"/>
    </location>
</feature>
<name>A0A2N0ZCP5_9BACI</name>
<dbReference type="Pfam" id="PF21747">
    <property type="entry name" value="YpoC"/>
    <property type="match status" value="1"/>
</dbReference>
<organism evidence="2 3">
    <name type="scientific">Cytobacillus horneckiae</name>
    <dbReference type="NCBI Taxonomy" id="549687"/>
    <lineage>
        <taxon>Bacteria</taxon>
        <taxon>Bacillati</taxon>
        <taxon>Bacillota</taxon>
        <taxon>Bacilli</taxon>
        <taxon>Bacillales</taxon>
        <taxon>Bacillaceae</taxon>
        <taxon>Cytobacillus</taxon>
    </lineage>
</organism>
<comment type="caution">
    <text evidence="2">The sequence shown here is derived from an EMBL/GenBank/DDBJ whole genome shotgun (WGS) entry which is preliminary data.</text>
</comment>
<evidence type="ECO:0000259" key="1">
    <source>
        <dbReference type="Pfam" id="PF21747"/>
    </source>
</evidence>
<dbReference type="Proteomes" id="UP000233343">
    <property type="component" value="Unassembled WGS sequence"/>
</dbReference>
<gene>
    <name evidence="2" type="ORF">CWS20_19170</name>
</gene>
<reference evidence="2 3" key="1">
    <citation type="journal article" date="2010" name="Int. J. Syst. Evol. Microbiol.">
        <title>Bacillus horneckiae sp. nov., isolated from a spacecraft-assembly clean room.</title>
        <authorList>
            <person name="Vaishampayan P."/>
            <person name="Probst A."/>
            <person name="Krishnamurthi S."/>
            <person name="Ghosh S."/>
            <person name="Osman S."/>
            <person name="McDowall A."/>
            <person name="Ruckmani A."/>
            <person name="Mayilraj S."/>
            <person name="Venkateswaran K."/>
        </authorList>
    </citation>
    <scope>NUCLEOTIDE SEQUENCE [LARGE SCALE GENOMIC DNA]</scope>
    <source>
        <strain evidence="3">1PO1SC</strain>
    </source>
</reference>
<protein>
    <recommendedName>
        <fullName evidence="1">YpoC-like domain-containing protein</fullName>
    </recommendedName>
</protein>
<dbReference type="EMBL" id="PISD01000046">
    <property type="protein sequence ID" value="PKG27286.1"/>
    <property type="molecule type" value="Genomic_DNA"/>
</dbReference>
<dbReference type="InterPro" id="IPR048427">
    <property type="entry name" value="YpoC"/>
</dbReference>
<dbReference type="AlphaFoldDB" id="A0A2N0ZCP5"/>
<keyword evidence="3" id="KW-1185">Reference proteome</keyword>
<accession>A0A2N0ZCP5</accession>
<sequence length="145" mass="16739">MRELESVTVLPPFKYELAHYANISTLKPWEGTEKFIPLILAEWKNIHAELLHIFEKREKHAASAHMKNGIALFLQFIYWVNGKPVGFTNNNIIDPTLAVAPSNTAERIAFISRRPTLYQSFIQLGELMIEMEKQYAIAALKKRKK</sequence>
<evidence type="ECO:0000313" key="2">
    <source>
        <dbReference type="EMBL" id="PKG27286.1"/>
    </source>
</evidence>
<proteinExistence type="predicted"/>